<accession>X1GJD8</accession>
<dbReference type="EMBL" id="BARU01019824">
    <property type="protein sequence ID" value="GAH57302.1"/>
    <property type="molecule type" value="Genomic_DNA"/>
</dbReference>
<dbReference type="GO" id="GO:0003918">
    <property type="term" value="F:DNA topoisomerase type II (double strand cut, ATP-hydrolyzing) activity"/>
    <property type="evidence" value="ECO:0007669"/>
    <property type="project" value="TreeGrafter"/>
</dbReference>
<dbReference type="InterPro" id="IPR050220">
    <property type="entry name" value="Type_II_DNA_Topoisomerases"/>
</dbReference>
<dbReference type="GO" id="GO:0005737">
    <property type="term" value="C:cytoplasm"/>
    <property type="evidence" value="ECO:0007669"/>
    <property type="project" value="TreeGrafter"/>
</dbReference>
<feature type="non-terminal residue" evidence="1">
    <location>
        <position position="1"/>
    </location>
</feature>
<proteinExistence type="predicted"/>
<gene>
    <name evidence="1" type="ORF">S03H2_32623</name>
</gene>
<dbReference type="InterPro" id="IPR006691">
    <property type="entry name" value="GyrA/parC_rep"/>
</dbReference>
<dbReference type="GO" id="GO:0006265">
    <property type="term" value="P:DNA topological change"/>
    <property type="evidence" value="ECO:0007669"/>
    <property type="project" value="InterPro"/>
</dbReference>
<name>X1GJD8_9ZZZZ</name>
<dbReference type="Gene3D" id="2.120.10.90">
    <property type="entry name" value="DNA gyrase/topoisomerase IV, subunit A, C-terminal"/>
    <property type="match status" value="1"/>
</dbReference>
<feature type="non-terminal residue" evidence="1">
    <location>
        <position position="288"/>
    </location>
</feature>
<sequence>FIKRVPSRAYRPQHRGGRGIIGVVTREADAVRLLAVADTHDNLLFFTNRGKVFRLKCYEIPPDSSRTAKGIAVVNLFPVTDDERITALVAVTDFKPNTYMLLATRGGEIKKTALDKFASVRSSGLIAVNLETGDELVAACLATDQDDVILVTQRGQSIRFAVSELRATSRTSGGVCSIRLASDGQVVGMGIAYPDTFLLVVTTGGFGKLTPIDNYPRQHRAGSGVGTFKLTEGTGDIADARLVSLAQQVMIISANGIVTRTPVKEKDPRQGITIQGRSTQGVRLMRLG</sequence>
<dbReference type="GO" id="GO:0003677">
    <property type="term" value="F:DNA binding"/>
    <property type="evidence" value="ECO:0007669"/>
    <property type="project" value="InterPro"/>
</dbReference>
<reference evidence="1" key="1">
    <citation type="journal article" date="2014" name="Front. Microbiol.">
        <title>High frequency of phylogenetically diverse reductive dehalogenase-homologous genes in deep subseafloor sedimentary metagenomes.</title>
        <authorList>
            <person name="Kawai M."/>
            <person name="Futagami T."/>
            <person name="Toyoda A."/>
            <person name="Takaki Y."/>
            <person name="Nishi S."/>
            <person name="Hori S."/>
            <person name="Arai W."/>
            <person name="Tsubouchi T."/>
            <person name="Morono Y."/>
            <person name="Uchiyama I."/>
            <person name="Ito T."/>
            <person name="Fujiyama A."/>
            <person name="Inagaki F."/>
            <person name="Takami H."/>
        </authorList>
    </citation>
    <scope>NUCLEOTIDE SEQUENCE</scope>
    <source>
        <strain evidence="1">Expedition CK06-06</strain>
    </source>
</reference>
<dbReference type="GO" id="GO:0005524">
    <property type="term" value="F:ATP binding"/>
    <property type="evidence" value="ECO:0007669"/>
    <property type="project" value="InterPro"/>
</dbReference>
<dbReference type="InterPro" id="IPR035516">
    <property type="entry name" value="Gyrase/topoIV_suA_C"/>
</dbReference>
<dbReference type="AlphaFoldDB" id="X1GJD8"/>
<dbReference type="Pfam" id="PF03989">
    <property type="entry name" value="DNA_gyraseA_C"/>
    <property type="match status" value="6"/>
</dbReference>
<dbReference type="GO" id="GO:0009330">
    <property type="term" value="C:DNA topoisomerase type II (double strand cut, ATP-hydrolyzing) complex"/>
    <property type="evidence" value="ECO:0007669"/>
    <property type="project" value="TreeGrafter"/>
</dbReference>
<organism evidence="1">
    <name type="scientific">marine sediment metagenome</name>
    <dbReference type="NCBI Taxonomy" id="412755"/>
    <lineage>
        <taxon>unclassified sequences</taxon>
        <taxon>metagenomes</taxon>
        <taxon>ecological metagenomes</taxon>
    </lineage>
</organism>
<comment type="caution">
    <text evidence="1">The sequence shown here is derived from an EMBL/GenBank/DDBJ whole genome shotgun (WGS) entry which is preliminary data.</text>
</comment>
<dbReference type="SUPFAM" id="SSF101904">
    <property type="entry name" value="GyrA/ParC C-terminal domain-like"/>
    <property type="match status" value="1"/>
</dbReference>
<evidence type="ECO:0008006" key="2">
    <source>
        <dbReference type="Google" id="ProtNLM"/>
    </source>
</evidence>
<dbReference type="PANTHER" id="PTHR43493:SF5">
    <property type="entry name" value="DNA GYRASE SUBUNIT A, CHLOROPLASTIC_MITOCHONDRIAL"/>
    <property type="match status" value="1"/>
</dbReference>
<evidence type="ECO:0000313" key="1">
    <source>
        <dbReference type="EMBL" id="GAH57302.1"/>
    </source>
</evidence>
<protein>
    <recommendedName>
        <fullName evidence="2">DNA gyrase subunit A</fullName>
    </recommendedName>
</protein>
<dbReference type="PANTHER" id="PTHR43493">
    <property type="entry name" value="DNA GYRASE/TOPOISOMERASE SUBUNIT A"/>
    <property type="match status" value="1"/>
</dbReference>